<evidence type="ECO:0000313" key="4">
    <source>
        <dbReference type="Proteomes" id="UP001165121"/>
    </source>
</evidence>
<dbReference type="InterPro" id="IPR029526">
    <property type="entry name" value="PGBD"/>
</dbReference>
<feature type="domain" description="PiggyBac transposable element-derived protein" evidence="2">
    <location>
        <begin position="11"/>
        <end position="117"/>
    </location>
</feature>
<proteinExistence type="predicted"/>
<evidence type="ECO:0000313" key="3">
    <source>
        <dbReference type="EMBL" id="GMF51737.1"/>
    </source>
</evidence>
<sequence>MDVGAIPRGCFETFMKRDRFAHISRNLHFSSNADPRAATDRAWKLRLNVLESTFQANCIPPPVMAFDEAMLPSRSTFNRMLAFMKDKPHKWGTKHFMLCSSQTAYCIRLLSAEAPSTPRGGETTYYCGACKLKAASEKARASRVFLSNKIKHTSQGETITCFNIWHDHWKDGTMIPNNHYGDRGPIRARKPGNSARSVVGQAAEESDSGSDPRHPQQRKRRRRDEH</sequence>
<gene>
    <name evidence="3" type="ORF">Pfra01_002101200</name>
</gene>
<feature type="compositionally biased region" description="Basic residues" evidence="1">
    <location>
        <begin position="215"/>
        <end position="226"/>
    </location>
</feature>
<dbReference type="OrthoDB" id="128757at2759"/>
<comment type="caution">
    <text evidence="3">The sequence shown here is derived from an EMBL/GenBank/DDBJ whole genome shotgun (WGS) entry which is preliminary data.</text>
</comment>
<organism evidence="3 4">
    <name type="scientific">Phytophthora fragariaefolia</name>
    <dbReference type="NCBI Taxonomy" id="1490495"/>
    <lineage>
        <taxon>Eukaryota</taxon>
        <taxon>Sar</taxon>
        <taxon>Stramenopiles</taxon>
        <taxon>Oomycota</taxon>
        <taxon>Peronosporomycetes</taxon>
        <taxon>Peronosporales</taxon>
        <taxon>Peronosporaceae</taxon>
        <taxon>Phytophthora</taxon>
    </lineage>
</organism>
<dbReference type="Proteomes" id="UP001165121">
    <property type="component" value="Unassembled WGS sequence"/>
</dbReference>
<dbReference type="EMBL" id="BSXT01002942">
    <property type="protein sequence ID" value="GMF51737.1"/>
    <property type="molecule type" value="Genomic_DNA"/>
</dbReference>
<evidence type="ECO:0000259" key="2">
    <source>
        <dbReference type="Pfam" id="PF13843"/>
    </source>
</evidence>
<protein>
    <submittedName>
        <fullName evidence="3">Unnamed protein product</fullName>
    </submittedName>
</protein>
<keyword evidence="4" id="KW-1185">Reference proteome</keyword>
<dbReference type="AlphaFoldDB" id="A0A9W6Y0B0"/>
<dbReference type="PANTHER" id="PTHR46599">
    <property type="entry name" value="PIGGYBAC TRANSPOSABLE ELEMENT-DERIVED PROTEIN 4"/>
    <property type="match status" value="1"/>
</dbReference>
<dbReference type="Pfam" id="PF13843">
    <property type="entry name" value="DDE_Tnp_1_7"/>
    <property type="match status" value="1"/>
</dbReference>
<dbReference type="PANTHER" id="PTHR46599:SF3">
    <property type="entry name" value="PIGGYBAC TRANSPOSABLE ELEMENT-DERIVED PROTEIN 4"/>
    <property type="match status" value="1"/>
</dbReference>
<name>A0A9W6Y0B0_9STRA</name>
<reference evidence="3" key="1">
    <citation type="submission" date="2023-04" db="EMBL/GenBank/DDBJ databases">
        <title>Phytophthora fragariaefolia NBRC 109709.</title>
        <authorList>
            <person name="Ichikawa N."/>
            <person name="Sato H."/>
            <person name="Tonouchi N."/>
        </authorList>
    </citation>
    <scope>NUCLEOTIDE SEQUENCE</scope>
    <source>
        <strain evidence="3">NBRC 109709</strain>
    </source>
</reference>
<evidence type="ECO:0000256" key="1">
    <source>
        <dbReference type="SAM" id="MobiDB-lite"/>
    </source>
</evidence>
<feature type="region of interest" description="Disordered" evidence="1">
    <location>
        <begin position="180"/>
        <end position="226"/>
    </location>
</feature>
<accession>A0A9W6Y0B0</accession>